<keyword evidence="2" id="KW-0812">Transmembrane</keyword>
<evidence type="ECO:0000313" key="3">
    <source>
        <dbReference type="EMBL" id="KAF1828544.1"/>
    </source>
</evidence>
<keyword evidence="2" id="KW-0472">Membrane</keyword>
<evidence type="ECO:0000313" key="4">
    <source>
        <dbReference type="Proteomes" id="UP000800040"/>
    </source>
</evidence>
<accession>A0A6A5K266</accession>
<proteinExistence type="predicted"/>
<dbReference type="EMBL" id="ML975532">
    <property type="protein sequence ID" value="KAF1828544.1"/>
    <property type="molecule type" value="Genomic_DNA"/>
</dbReference>
<reference evidence="3" key="1">
    <citation type="submission" date="2020-01" db="EMBL/GenBank/DDBJ databases">
        <authorList>
            <consortium name="DOE Joint Genome Institute"/>
            <person name="Haridas S."/>
            <person name="Albert R."/>
            <person name="Binder M."/>
            <person name="Bloem J."/>
            <person name="Labutti K."/>
            <person name="Salamov A."/>
            <person name="Andreopoulos B."/>
            <person name="Baker S.E."/>
            <person name="Barry K."/>
            <person name="Bills G."/>
            <person name="Bluhm B.H."/>
            <person name="Cannon C."/>
            <person name="Castanera R."/>
            <person name="Culley D.E."/>
            <person name="Daum C."/>
            <person name="Ezra D."/>
            <person name="Gonzalez J.B."/>
            <person name="Henrissat B."/>
            <person name="Kuo A."/>
            <person name="Liang C."/>
            <person name="Lipzen A."/>
            <person name="Lutzoni F."/>
            <person name="Magnuson J."/>
            <person name="Mondo S."/>
            <person name="Nolan M."/>
            <person name="Ohm R."/>
            <person name="Pangilinan J."/>
            <person name="Park H.-J."/>
            <person name="Ramirez L."/>
            <person name="Alfaro M."/>
            <person name="Sun H."/>
            <person name="Tritt A."/>
            <person name="Yoshinaga Y."/>
            <person name="Zwiers L.-H."/>
            <person name="Turgeon B.G."/>
            <person name="Goodwin S.B."/>
            <person name="Spatafora J.W."/>
            <person name="Crous P.W."/>
            <person name="Grigoriev I.V."/>
        </authorList>
    </citation>
    <scope>NUCLEOTIDE SEQUENCE</scope>
    <source>
        <strain evidence="3">P77</strain>
    </source>
</reference>
<feature type="region of interest" description="Disordered" evidence="1">
    <location>
        <begin position="259"/>
        <end position="292"/>
    </location>
</feature>
<feature type="transmembrane region" description="Helical" evidence="2">
    <location>
        <begin position="459"/>
        <end position="481"/>
    </location>
</feature>
<dbReference type="AlphaFoldDB" id="A0A6A5K266"/>
<protein>
    <submittedName>
        <fullName evidence="3">Uncharacterized protein</fullName>
    </submittedName>
</protein>
<feature type="region of interest" description="Disordered" evidence="1">
    <location>
        <begin position="28"/>
        <end position="80"/>
    </location>
</feature>
<keyword evidence="2" id="KW-1133">Transmembrane helix</keyword>
<gene>
    <name evidence="3" type="ORF">BDW02DRAFT_584410</name>
</gene>
<evidence type="ECO:0000256" key="1">
    <source>
        <dbReference type="SAM" id="MobiDB-lite"/>
    </source>
</evidence>
<dbReference type="Proteomes" id="UP000800040">
    <property type="component" value="Unassembled WGS sequence"/>
</dbReference>
<evidence type="ECO:0000256" key="2">
    <source>
        <dbReference type="SAM" id="Phobius"/>
    </source>
</evidence>
<keyword evidence="4" id="KW-1185">Reference proteome</keyword>
<feature type="transmembrane region" description="Helical" evidence="2">
    <location>
        <begin position="487"/>
        <end position="506"/>
    </location>
</feature>
<feature type="compositionally biased region" description="Basic and acidic residues" evidence="1">
    <location>
        <begin position="277"/>
        <end position="287"/>
    </location>
</feature>
<organism evidence="3 4">
    <name type="scientific">Decorospora gaudefroyi</name>
    <dbReference type="NCBI Taxonomy" id="184978"/>
    <lineage>
        <taxon>Eukaryota</taxon>
        <taxon>Fungi</taxon>
        <taxon>Dikarya</taxon>
        <taxon>Ascomycota</taxon>
        <taxon>Pezizomycotina</taxon>
        <taxon>Dothideomycetes</taxon>
        <taxon>Pleosporomycetidae</taxon>
        <taxon>Pleosporales</taxon>
        <taxon>Pleosporineae</taxon>
        <taxon>Pleosporaceae</taxon>
        <taxon>Decorospora</taxon>
    </lineage>
</organism>
<name>A0A6A5K266_9PLEO</name>
<sequence length="529" mass="58607">MNVNMPGSHSYHHAPSESREFDDIIDFYKTPASSSSPPMCIRQPYDASPQDDRHTVMSMSSSPPPYTPSSMPKQSNPYHQRSMAHSGYLARDQLFSSAPAYETTSSPCDELGKRRSLQSLRDAQMESSRIFDVYPFRRGKCNSLSSLRNNSSSSDITVQQGIEHDPLAKVSLNKKSSTRKMTVAEMSLWANLKKRKSIPELKPARRTTLAGWLWNRSEPEVIQPEPAPPASPEDDPVEFGYIQPATPVESPREILMRVQARHAADKEQEEDAQSSNGDKDTPSDKSFADVQHSRRSTSAFLKERFCSNTVSSSFESQSTRPTEKLSILSPKEVFSYKPTVRTPDDRRETKAADVLPQATFSEITLAPIADITEQPPVPKYLKLALSPRMIILSQEPKSSKQNLTISEITTTISQSPIAAGPDRGLVFAEVCAVIYGSMTVAAMRLAVLGMGRDIAALDLALDLGAAMTIGVGVCMVFQWFLDGSLKRGILTYTLKMCCVFFVYFVAPEGNSVGEWAMAYRLLLSVQNHN</sequence>